<dbReference type="EMBL" id="CAKMMF010000012">
    <property type="protein sequence ID" value="CAH1206431.1"/>
    <property type="molecule type" value="Genomic_DNA"/>
</dbReference>
<proteinExistence type="predicted"/>
<sequence length="44" mass="4827">MDCLGDMNPYGFARADGVDESASKEDFKWRSTASETTAGIYFGE</sequence>
<organism evidence="1 2">
    <name type="scientific">Paenibacillus plantiphilus</name>
    <dbReference type="NCBI Taxonomy" id="2905650"/>
    <lineage>
        <taxon>Bacteria</taxon>
        <taxon>Bacillati</taxon>
        <taxon>Bacillota</taxon>
        <taxon>Bacilli</taxon>
        <taxon>Bacillales</taxon>
        <taxon>Paenibacillaceae</taxon>
        <taxon>Paenibacillus</taxon>
    </lineage>
</organism>
<keyword evidence="2" id="KW-1185">Reference proteome</keyword>
<gene>
    <name evidence="1" type="ORF">PAECIP111893_02552</name>
</gene>
<protein>
    <submittedName>
        <fullName evidence="1">Uncharacterized protein</fullName>
    </submittedName>
</protein>
<evidence type="ECO:0000313" key="1">
    <source>
        <dbReference type="EMBL" id="CAH1206431.1"/>
    </source>
</evidence>
<evidence type="ECO:0000313" key="2">
    <source>
        <dbReference type="Proteomes" id="UP000838686"/>
    </source>
</evidence>
<name>A0ABN8GDV7_9BACL</name>
<comment type="caution">
    <text evidence="1">The sequence shown here is derived from an EMBL/GenBank/DDBJ whole genome shotgun (WGS) entry which is preliminary data.</text>
</comment>
<dbReference type="Proteomes" id="UP000838686">
    <property type="component" value="Unassembled WGS sequence"/>
</dbReference>
<reference evidence="1" key="1">
    <citation type="submission" date="2022-01" db="EMBL/GenBank/DDBJ databases">
        <authorList>
            <person name="Criscuolo A."/>
        </authorList>
    </citation>
    <scope>NUCLEOTIDE SEQUENCE</scope>
    <source>
        <strain evidence="1">CIP111893</strain>
    </source>
</reference>
<accession>A0ABN8GDV7</accession>